<dbReference type="AlphaFoldDB" id="A0A7L4WHN9"/>
<gene>
    <name evidence="2" type="ORF">BHS01_10165</name>
    <name evidence="1" type="ORF">GYN19_02655</name>
</gene>
<dbReference type="SUPFAM" id="SSF53448">
    <property type="entry name" value="Nucleotide-diphospho-sugar transferases"/>
    <property type="match status" value="1"/>
</dbReference>
<dbReference type="GO" id="GO:0016757">
    <property type="term" value="F:glycosyltransferase activity"/>
    <property type="evidence" value="ECO:0007669"/>
    <property type="project" value="InterPro"/>
</dbReference>
<dbReference type="Pfam" id="PF05704">
    <property type="entry name" value="Caps_synth"/>
    <property type="match status" value="1"/>
</dbReference>
<evidence type="ECO:0000313" key="4">
    <source>
        <dbReference type="Proteomes" id="UP001522462"/>
    </source>
</evidence>
<accession>A0A7L4WHN9</accession>
<reference evidence="2 3" key="1">
    <citation type="submission" date="2016-09" db="EMBL/GenBank/DDBJ databases">
        <title>Lactic acid bacteria from MAP meat Genome sequencing and assembly.</title>
        <authorList>
            <person name="Behr J."/>
            <person name="Hilgarth M."/>
            <person name="Vogel R.F."/>
        </authorList>
    </citation>
    <scope>NUCLEOTIDE SEQUENCE [LARGE SCALE GENOMIC DNA]</scope>
    <source>
        <strain evidence="2 3">TMW21615</strain>
    </source>
</reference>
<dbReference type="InterPro" id="IPR008441">
    <property type="entry name" value="AfumC-like_glycosyl_Trfase"/>
</dbReference>
<dbReference type="Gene3D" id="3.90.550.20">
    <property type="match status" value="1"/>
</dbReference>
<dbReference type="InterPro" id="IPR029044">
    <property type="entry name" value="Nucleotide-diphossugar_trans"/>
</dbReference>
<evidence type="ECO:0000313" key="2">
    <source>
        <dbReference type="EMBL" id="QDJ28870.1"/>
    </source>
</evidence>
<keyword evidence="4" id="KW-1185">Reference proteome</keyword>
<reference evidence="1" key="2">
    <citation type="submission" date="2020-01" db="EMBL/GenBank/DDBJ databases">
        <authorList>
            <person name="Hilgarth M."/>
            <person name="Vogel R.F."/>
        </authorList>
    </citation>
    <scope>NUCLEOTIDE SEQUENCE</scope>
    <source>
        <strain evidence="1">TMW21897</strain>
    </source>
</reference>
<dbReference type="EMBL" id="CP017195">
    <property type="protein sequence ID" value="QDJ28870.1"/>
    <property type="molecule type" value="Genomic_DNA"/>
</dbReference>
<dbReference type="Proteomes" id="UP000516280">
    <property type="component" value="Chromosome"/>
</dbReference>
<organism evidence="2 3">
    <name type="scientific">Pseudolactococcus paracarnosus</name>
    <dbReference type="NCBI Taxonomy" id="2749962"/>
    <lineage>
        <taxon>Bacteria</taxon>
        <taxon>Bacillati</taxon>
        <taxon>Bacillota</taxon>
        <taxon>Bacilli</taxon>
        <taxon>Lactobacillales</taxon>
        <taxon>Streptococcaceae</taxon>
        <taxon>Pseudolactococcus</taxon>
    </lineage>
</organism>
<dbReference type="RefSeq" id="WP_109835144.1">
    <property type="nucleotide sequence ID" value="NZ_CP017195.1"/>
</dbReference>
<name>A0A7L4WHN9_9LACT</name>
<dbReference type="Proteomes" id="UP001522462">
    <property type="component" value="Unassembled WGS sequence"/>
</dbReference>
<dbReference type="KEGG" id="lpaa:BHS01_10165"/>
<proteinExistence type="predicted"/>
<sequence>MGDMYKSIIRIYKLNIPNVFYWSPKLTVPRIISCHLRWLAIIIPFKWAKSGLFKMAFFFEKRCYRGVKYHLKKALSKELSDISMNYQERQVKNQTVWYSWWQGMDNAPEVVKNCIQQMQKQFPQGTKFINIDQTNFKEYVSLRPEILDLFLSGKMTNAHFSDQIRINLLAMHGGIWVDATLWLNKQFTSDIFNYPFLSYRAKKSLPIASDHGVSQGDWQLYFLGGTNTYFYEALKVLNDAYWQRYTKVIHYLQLDKLIDLTLDCLPELAQEMEKLPIHSNDPGDFLSGGYKYKLADNATTTIMNEVENDFGLIKLSWKFEPPKESSDFMTIYGKLIN</sequence>
<evidence type="ECO:0000313" key="1">
    <source>
        <dbReference type="EMBL" id="MCJ1976858.1"/>
    </source>
</evidence>
<dbReference type="EMBL" id="JAAEDA010000002">
    <property type="protein sequence ID" value="MCJ1976858.1"/>
    <property type="molecule type" value="Genomic_DNA"/>
</dbReference>
<evidence type="ECO:0000313" key="3">
    <source>
        <dbReference type="Proteomes" id="UP000516280"/>
    </source>
</evidence>
<evidence type="ECO:0008006" key="5">
    <source>
        <dbReference type="Google" id="ProtNLM"/>
    </source>
</evidence>
<protein>
    <recommendedName>
        <fullName evidence="5">Capsular polysaccharide synthesis protein</fullName>
    </recommendedName>
</protein>
<reference evidence="1 4" key="3">
    <citation type="journal article" date="2022" name="Microbiol. Res.">
        <title>Comparative genome analysis, predicted lifestyle and antimicrobial strategies of Lactococcus carnosus and Lactococcus paracarnosus isolated from meat.</title>
        <authorList>
            <person name="Werum V."/>
            <person name="Ehrmann M."/>
            <person name="Vogel R."/>
            <person name="Hilgarth M."/>
        </authorList>
    </citation>
    <scope>NUCLEOTIDE SEQUENCE [LARGE SCALE GENOMIC DNA]</scope>
    <source>
        <strain evidence="1 4">TMW21897</strain>
    </source>
</reference>